<dbReference type="RefSeq" id="WP_100666550.1">
    <property type="nucleotide sequence ID" value="NZ_CP024955.1"/>
</dbReference>
<keyword evidence="3 6" id="KW-0694">RNA-binding</keyword>
<keyword evidence="2 6" id="KW-0699">rRNA-binding</keyword>
<evidence type="ECO:0000256" key="1">
    <source>
        <dbReference type="ARBA" id="ARBA00006700"/>
    </source>
</evidence>
<reference evidence="8" key="2">
    <citation type="journal article" date="2018" name="Genome Announc.">
        <title>Complete Genome Sequence of Kyrpidia sp. Strain EA-1, a Thermophilic Knallgas Bacterium, Isolated from the Azores.</title>
        <authorList>
            <person name="Reiner J.E."/>
            <person name="Lapp C.J."/>
            <person name="Bunk B."/>
            <person name="Sproer C."/>
            <person name="Overmann J."/>
            <person name="Gescher J."/>
        </authorList>
    </citation>
    <scope>NUCLEOTIDE SEQUENCE</scope>
    <source>
        <strain evidence="8">EA-1</strain>
    </source>
</reference>
<dbReference type="KEGG" id="kyr:CVV65_00795"/>
<dbReference type="InterPro" id="IPR012677">
    <property type="entry name" value="Nucleotide-bd_a/b_plait_sf"/>
</dbReference>
<comment type="similarity">
    <text evidence="1 6 7">Belongs to the universal ribosomal protein uL23 family.</text>
</comment>
<gene>
    <name evidence="6 9" type="primary">rplW</name>
    <name evidence="9" type="ORF">COOX1_0165</name>
    <name evidence="8" type="ORF">CVV65_00795</name>
</gene>
<sequence>MKSPYDIILRPVVTEESTDQMALRKYTFFVDPRANKVEIKKAVEAIFDVKVAKVNTIRVPGKKKRYGRHTGYTAERKKAVVTLTEDSKEIKIFDGA</sequence>
<evidence type="ECO:0000313" key="11">
    <source>
        <dbReference type="Proteomes" id="UP000502196"/>
    </source>
</evidence>
<dbReference type="InterPro" id="IPR001014">
    <property type="entry name" value="Ribosomal_uL23_CS"/>
</dbReference>
<keyword evidence="5 6" id="KW-0687">Ribonucleoprotein</keyword>
<keyword evidence="4 6" id="KW-0689">Ribosomal protein</keyword>
<organism evidence="8 10">
    <name type="scientific">Kyrpidia spormannii</name>
    <dbReference type="NCBI Taxonomy" id="2055160"/>
    <lineage>
        <taxon>Bacteria</taxon>
        <taxon>Bacillati</taxon>
        <taxon>Bacillota</taxon>
        <taxon>Bacilli</taxon>
        <taxon>Bacillales</taxon>
        <taxon>Alicyclobacillaceae</taxon>
        <taxon>Kyrpidia</taxon>
    </lineage>
</organism>
<evidence type="ECO:0000256" key="4">
    <source>
        <dbReference type="ARBA" id="ARBA00022980"/>
    </source>
</evidence>
<dbReference type="PANTHER" id="PTHR11620">
    <property type="entry name" value="60S RIBOSOMAL PROTEIN L23A"/>
    <property type="match status" value="1"/>
</dbReference>
<comment type="function">
    <text evidence="6">One of the early assembly proteins it binds 23S rRNA. One of the proteins that surrounds the polypeptide exit tunnel on the outside of the ribosome. Forms the main docking site for trigger factor binding to the ribosome.</text>
</comment>
<dbReference type="GO" id="GO:0006412">
    <property type="term" value="P:translation"/>
    <property type="evidence" value="ECO:0007669"/>
    <property type="project" value="UniProtKB-UniRule"/>
</dbReference>
<dbReference type="GO" id="GO:0019843">
    <property type="term" value="F:rRNA binding"/>
    <property type="evidence" value="ECO:0007669"/>
    <property type="project" value="UniProtKB-UniRule"/>
</dbReference>
<dbReference type="Proteomes" id="UP000231932">
    <property type="component" value="Chromosome"/>
</dbReference>
<evidence type="ECO:0000256" key="3">
    <source>
        <dbReference type="ARBA" id="ARBA00022884"/>
    </source>
</evidence>
<accession>A0A2K8N396</accession>
<dbReference type="SUPFAM" id="SSF54189">
    <property type="entry name" value="Ribosomal proteins S24e, L23 and L15e"/>
    <property type="match status" value="1"/>
</dbReference>
<dbReference type="Pfam" id="PF00276">
    <property type="entry name" value="Ribosomal_L23"/>
    <property type="match status" value="1"/>
</dbReference>
<dbReference type="HAMAP" id="MF_01369_B">
    <property type="entry name" value="Ribosomal_uL23_B"/>
    <property type="match status" value="1"/>
</dbReference>
<dbReference type="GO" id="GO:0003735">
    <property type="term" value="F:structural constituent of ribosome"/>
    <property type="evidence" value="ECO:0007669"/>
    <property type="project" value="InterPro"/>
</dbReference>
<evidence type="ECO:0000313" key="10">
    <source>
        <dbReference type="Proteomes" id="UP000231932"/>
    </source>
</evidence>
<dbReference type="FunFam" id="3.30.70.330:FF:000001">
    <property type="entry name" value="50S ribosomal protein L23"/>
    <property type="match status" value="1"/>
</dbReference>
<dbReference type="GO" id="GO:1990904">
    <property type="term" value="C:ribonucleoprotein complex"/>
    <property type="evidence" value="ECO:0007669"/>
    <property type="project" value="UniProtKB-KW"/>
</dbReference>
<dbReference type="PROSITE" id="PS00050">
    <property type="entry name" value="RIBOSOMAL_L23"/>
    <property type="match status" value="1"/>
</dbReference>
<dbReference type="InterPro" id="IPR013025">
    <property type="entry name" value="Ribosomal_uL23-like"/>
</dbReference>
<reference evidence="10" key="1">
    <citation type="submission" date="2017-11" db="EMBL/GenBank/DDBJ databases">
        <title>Complete Genome Sequence of Kyrpidia sp. Strain EA-1, a thermophilic, hydrogen-oxidizing Bacterium, isolated from the Azores.</title>
        <authorList>
            <person name="Reiner J.E."/>
            <person name="Lapp C.J."/>
            <person name="Bunk B."/>
            <person name="Gescher J."/>
        </authorList>
    </citation>
    <scope>NUCLEOTIDE SEQUENCE [LARGE SCALE GENOMIC DNA]</scope>
    <source>
        <strain evidence="10">EA-1</strain>
    </source>
</reference>
<dbReference type="Gene3D" id="3.30.70.330">
    <property type="match status" value="1"/>
</dbReference>
<comment type="subunit">
    <text evidence="6">Part of the 50S ribosomal subunit. Contacts protein L29, and trigger factor when it is bound to the ribosome.</text>
</comment>
<evidence type="ECO:0000313" key="9">
    <source>
        <dbReference type="EMBL" id="CAB3389935.1"/>
    </source>
</evidence>
<proteinExistence type="inferred from homology"/>
<evidence type="ECO:0000256" key="2">
    <source>
        <dbReference type="ARBA" id="ARBA00022730"/>
    </source>
</evidence>
<dbReference type="EMBL" id="CP024955">
    <property type="protein sequence ID" value="ATY83695.1"/>
    <property type="molecule type" value="Genomic_DNA"/>
</dbReference>
<dbReference type="NCBIfam" id="NF004363">
    <property type="entry name" value="PRK05738.2-4"/>
    <property type="match status" value="1"/>
</dbReference>
<evidence type="ECO:0000256" key="5">
    <source>
        <dbReference type="ARBA" id="ARBA00023274"/>
    </source>
</evidence>
<evidence type="ECO:0000256" key="6">
    <source>
        <dbReference type="HAMAP-Rule" id="MF_01369"/>
    </source>
</evidence>
<name>A0A2K8N396_9BACL</name>
<dbReference type="AlphaFoldDB" id="A0A2K8N396"/>
<dbReference type="Proteomes" id="UP000502196">
    <property type="component" value="Chromosome"/>
</dbReference>
<evidence type="ECO:0000313" key="8">
    <source>
        <dbReference type="EMBL" id="ATY83695.1"/>
    </source>
</evidence>
<protein>
    <recommendedName>
        <fullName evidence="6">Large ribosomal subunit protein uL23</fullName>
    </recommendedName>
</protein>
<evidence type="ECO:0000256" key="7">
    <source>
        <dbReference type="RuleBase" id="RU003934"/>
    </source>
</evidence>
<dbReference type="OrthoDB" id="9793353at2"/>
<dbReference type="InterPro" id="IPR012678">
    <property type="entry name" value="Ribosomal_uL23/eL15/eS24_sf"/>
</dbReference>
<dbReference type="EMBL" id="LR792683">
    <property type="protein sequence ID" value="CAB3389935.1"/>
    <property type="molecule type" value="Genomic_DNA"/>
</dbReference>
<keyword evidence="10" id="KW-1185">Reference proteome</keyword>
<reference evidence="9 11" key="3">
    <citation type="submission" date="2020-04" db="EMBL/GenBank/DDBJ databases">
        <authorList>
            <person name="Hogendoorn C."/>
        </authorList>
    </citation>
    <scope>NUCLEOTIDE SEQUENCE [LARGE SCALE GENOMIC DNA]</scope>
    <source>
        <strain evidence="9">COOX1</strain>
    </source>
</reference>
<dbReference type="GO" id="GO:0005840">
    <property type="term" value="C:ribosome"/>
    <property type="evidence" value="ECO:0007669"/>
    <property type="project" value="UniProtKB-KW"/>
</dbReference>